<dbReference type="InterPro" id="IPR002010">
    <property type="entry name" value="T3SS_IM_R"/>
</dbReference>
<evidence type="ECO:0000256" key="5">
    <source>
        <dbReference type="ARBA" id="ARBA00022692"/>
    </source>
</evidence>
<feature type="transmembrane region" description="Helical" evidence="10">
    <location>
        <begin position="7"/>
        <end position="28"/>
    </location>
</feature>
<keyword evidence="6 10" id="KW-1133">Transmembrane helix</keyword>
<comment type="function">
    <text evidence="1 10">Role in flagellar biosynthesis.</text>
</comment>
<evidence type="ECO:0000313" key="11">
    <source>
        <dbReference type="EMBL" id="AHM56645.1"/>
    </source>
</evidence>
<keyword evidence="8 10" id="KW-0975">Bacterial flagellum</keyword>
<evidence type="ECO:0000256" key="1">
    <source>
        <dbReference type="ARBA" id="ARBA00002578"/>
    </source>
</evidence>
<name>W8T717_PEPAC</name>
<proteinExistence type="inferred from homology"/>
<dbReference type="RefSeq" id="WP_025435630.1">
    <property type="nucleotide sequence ID" value="NZ_CP007452.1"/>
</dbReference>
<keyword evidence="11" id="KW-0966">Cell projection</keyword>
<dbReference type="eggNOG" id="COG1684">
    <property type="taxonomic scope" value="Bacteria"/>
</dbReference>
<feature type="transmembrane region" description="Helical" evidence="10">
    <location>
        <begin position="215"/>
        <end position="237"/>
    </location>
</feature>
<evidence type="ECO:0000256" key="10">
    <source>
        <dbReference type="RuleBase" id="RU362071"/>
    </source>
</evidence>
<dbReference type="EMBL" id="CP007452">
    <property type="protein sequence ID" value="AHM56645.1"/>
    <property type="molecule type" value="Genomic_DNA"/>
</dbReference>
<sequence>MEYTLDYFIAHLNVLLLVFSRIAGYFVADPIFGRNNLPNIFKLALSLAISFLILTTLDLAEVENIRTAGFFYVCIIAVKEFIVGLIIGYIVNLFFAVFMVAGGIVDTDVGFAIARVVDPYSGYDMSISGNFMFIFAALAYLAIDAHHQLLRLVSGSFKILPISLNLNFRLEYLGFIIALIDDMFLYAVKIAIPVVIAMFIVNVVLGILARTMPQMNVFVVGMPLKIFVGIIMIYFVIMQYDSIIADILKAIFNFENQLFRLIKGS</sequence>
<keyword evidence="7 10" id="KW-0472">Membrane</keyword>
<feature type="transmembrane region" description="Helical" evidence="10">
    <location>
        <begin position="186"/>
        <end position="208"/>
    </location>
</feature>
<keyword evidence="12" id="KW-1185">Reference proteome</keyword>
<evidence type="ECO:0000256" key="3">
    <source>
        <dbReference type="ARBA" id="ARBA00021717"/>
    </source>
</evidence>
<keyword evidence="5 10" id="KW-0812">Transmembrane</keyword>
<evidence type="ECO:0000256" key="4">
    <source>
        <dbReference type="ARBA" id="ARBA00022475"/>
    </source>
</evidence>
<evidence type="ECO:0000256" key="7">
    <source>
        <dbReference type="ARBA" id="ARBA00023136"/>
    </source>
</evidence>
<dbReference type="GO" id="GO:0005886">
    <property type="term" value="C:plasma membrane"/>
    <property type="evidence" value="ECO:0007669"/>
    <property type="project" value="UniProtKB-SubCell"/>
</dbReference>
<evidence type="ECO:0000256" key="9">
    <source>
        <dbReference type="NCBIfam" id="TIGR01400"/>
    </source>
</evidence>
<dbReference type="GO" id="GO:0009425">
    <property type="term" value="C:bacterial-type flagellum basal body"/>
    <property type="evidence" value="ECO:0007669"/>
    <property type="project" value="UniProtKB-SubCell"/>
</dbReference>
<organism evidence="11 12">
    <name type="scientific">Peptoclostridium acidaminophilum DSM 3953</name>
    <dbReference type="NCBI Taxonomy" id="1286171"/>
    <lineage>
        <taxon>Bacteria</taxon>
        <taxon>Bacillati</taxon>
        <taxon>Bacillota</taxon>
        <taxon>Clostridia</taxon>
        <taxon>Peptostreptococcales</taxon>
        <taxon>Peptoclostridiaceae</taxon>
        <taxon>Peptoclostridium</taxon>
    </lineage>
</organism>
<dbReference type="InterPro" id="IPR006303">
    <property type="entry name" value="FliR"/>
</dbReference>
<dbReference type="GO" id="GO:0044780">
    <property type="term" value="P:bacterial-type flagellum assembly"/>
    <property type="evidence" value="ECO:0007669"/>
    <property type="project" value="UniProtKB-UniRule"/>
</dbReference>
<evidence type="ECO:0000256" key="6">
    <source>
        <dbReference type="ARBA" id="ARBA00022989"/>
    </source>
</evidence>
<keyword evidence="4 10" id="KW-1003">Cell membrane</keyword>
<evidence type="ECO:0000256" key="8">
    <source>
        <dbReference type="ARBA" id="ARBA00023143"/>
    </source>
</evidence>
<dbReference type="AlphaFoldDB" id="W8T717"/>
<comment type="subcellular location">
    <subcellularLocation>
        <location evidence="10">Cell membrane</location>
        <topology evidence="10">Multi-pass membrane protein</topology>
    </subcellularLocation>
    <subcellularLocation>
        <location evidence="10">Bacterial flagellum basal body</location>
    </subcellularLocation>
</comment>
<dbReference type="GO" id="GO:0006605">
    <property type="term" value="P:protein targeting"/>
    <property type="evidence" value="ECO:0007669"/>
    <property type="project" value="UniProtKB-UniRule"/>
</dbReference>
<dbReference type="Pfam" id="PF01311">
    <property type="entry name" value="Bac_export_1"/>
    <property type="match status" value="1"/>
</dbReference>
<feature type="transmembrane region" description="Helical" evidence="10">
    <location>
        <begin position="81"/>
        <end position="105"/>
    </location>
</feature>
<dbReference type="OrthoDB" id="9807748at2"/>
<dbReference type="Proteomes" id="UP000019591">
    <property type="component" value="Chromosome"/>
</dbReference>
<dbReference type="PATRIC" id="fig|1286171.3.peg.1300"/>
<dbReference type="PANTHER" id="PTHR30065">
    <property type="entry name" value="FLAGELLAR BIOSYNTHETIC PROTEIN FLIR"/>
    <property type="match status" value="1"/>
</dbReference>
<dbReference type="KEGG" id="eac:EAL2_c13500"/>
<evidence type="ECO:0000313" key="12">
    <source>
        <dbReference type="Proteomes" id="UP000019591"/>
    </source>
</evidence>
<feature type="transmembrane region" description="Helical" evidence="10">
    <location>
        <begin position="125"/>
        <end position="143"/>
    </location>
</feature>
<gene>
    <name evidence="11" type="primary">fliR</name>
    <name evidence="11" type="ORF">EAL2_c13500</name>
</gene>
<protein>
    <recommendedName>
        <fullName evidence="3 9">Flagellar biosynthetic protein FliR</fullName>
    </recommendedName>
</protein>
<feature type="transmembrane region" description="Helical" evidence="10">
    <location>
        <begin position="40"/>
        <end position="60"/>
    </location>
</feature>
<dbReference type="STRING" id="1286171.EAL2_c13500"/>
<dbReference type="NCBIfam" id="TIGR01400">
    <property type="entry name" value="fliR"/>
    <property type="match status" value="1"/>
</dbReference>
<reference evidence="11 12" key="1">
    <citation type="journal article" date="2014" name="Genome Announc.">
        <title>Complete Genome Sequence of Amino Acid-Utilizing Eubacterium acidaminophilum al-2 (DSM 3953).</title>
        <authorList>
            <person name="Poehlein A."/>
            <person name="Andreesen J.R."/>
            <person name="Daniel R."/>
        </authorList>
    </citation>
    <scope>NUCLEOTIDE SEQUENCE [LARGE SCALE GENOMIC DNA]</scope>
    <source>
        <strain evidence="11 12">DSM 3953</strain>
    </source>
</reference>
<keyword evidence="11" id="KW-0969">Cilium</keyword>
<comment type="similarity">
    <text evidence="2 10">Belongs to the FliR/MopE/SpaR family.</text>
</comment>
<accession>W8T717</accession>
<dbReference type="PRINTS" id="PR00953">
    <property type="entry name" value="TYPE3IMRPROT"/>
</dbReference>
<keyword evidence="11" id="KW-0282">Flagellum</keyword>
<evidence type="ECO:0000256" key="2">
    <source>
        <dbReference type="ARBA" id="ARBA00009772"/>
    </source>
</evidence>
<dbReference type="PANTHER" id="PTHR30065:SF1">
    <property type="entry name" value="SURFACE PRESENTATION OF ANTIGENS PROTEIN SPAR"/>
    <property type="match status" value="1"/>
</dbReference>
<dbReference type="HOGENOM" id="CLU_063626_2_3_9"/>